<evidence type="ECO:0000259" key="1">
    <source>
        <dbReference type="SMART" id="SM00829"/>
    </source>
</evidence>
<organism evidence="2 3">
    <name type="scientific">Phomopsis amygdali</name>
    <name type="common">Fusicoccum amygdali</name>
    <dbReference type="NCBI Taxonomy" id="1214568"/>
    <lineage>
        <taxon>Eukaryota</taxon>
        <taxon>Fungi</taxon>
        <taxon>Dikarya</taxon>
        <taxon>Ascomycota</taxon>
        <taxon>Pezizomycotina</taxon>
        <taxon>Sordariomycetes</taxon>
        <taxon>Sordariomycetidae</taxon>
        <taxon>Diaporthales</taxon>
        <taxon>Diaporthaceae</taxon>
        <taxon>Diaporthe</taxon>
    </lineage>
</organism>
<dbReference type="PANTHER" id="PTHR43482">
    <property type="entry name" value="PROTEIN AST1-RELATED"/>
    <property type="match status" value="1"/>
</dbReference>
<dbReference type="InterPro" id="IPR013154">
    <property type="entry name" value="ADH-like_N"/>
</dbReference>
<evidence type="ECO:0000313" key="3">
    <source>
        <dbReference type="Proteomes" id="UP001265746"/>
    </source>
</evidence>
<protein>
    <recommendedName>
        <fullName evidence="1">Enoyl reductase (ER) domain-containing protein</fullName>
    </recommendedName>
</protein>
<accession>A0AAD9W630</accession>
<comment type="caution">
    <text evidence="2">The sequence shown here is derived from an EMBL/GenBank/DDBJ whole genome shotgun (WGS) entry which is preliminary data.</text>
</comment>
<feature type="domain" description="Enoyl reductase (ER)" evidence="1">
    <location>
        <begin position="8"/>
        <end position="312"/>
    </location>
</feature>
<dbReference type="SUPFAM" id="SSF51735">
    <property type="entry name" value="NAD(P)-binding Rossmann-fold domains"/>
    <property type="match status" value="1"/>
</dbReference>
<dbReference type="SMART" id="SM00829">
    <property type="entry name" value="PKS_ER"/>
    <property type="match status" value="1"/>
</dbReference>
<sequence length="321" mass="34322">MRAIQILGDESSPEVTISDSMVKPVVHHKEVLVKVYAAGITGDELLWPELYNTATRIPGHEISGVVSATGPDYHGPLEVGQEVFALISADRGEGQAEYAICLADEVALKPASLSHEEAAALPIPFLTAWEAIADHGKADPDMRVLITGASGAVGSLAVQLATKMTGCHVIALASPRNHEYLRKLGAREVLDYNSSGWQHQVKDVDLVFDTVGGNVLTSSWEAIKEDGAIITVGDPPPPWAFGGREPAESASLPGVRYKHFIVSPSSERLGMLAGMLSDGLIEALAAKLFPVDEAEQAWAHARLRNRGPKVVVKFVKATQED</sequence>
<dbReference type="PANTHER" id="PTHR43482:SF4">
    <property type="entry name" value="ALCOHOL DEHYDROGENASE, PUTATIVE (AFU_ORTHOLOGUE AFUA_7G06260)-RELATED"/>
    <property type="match status" value="1"/>
</dbReference>
<evidence type="ECO:0000313" key="2">
    <source>
        <dbReference type="EMBL" id="KAK2608182.1"/>
    </source>
</evidence>
<dbReference type="EMBL" id="JAUJFL010000003">
    <property type="protein sequence ID" value="KAK2608182.1"/>
    <property type="molecule type" value="Genomic_DNA"/>
</dbReference>
<dbReference type="InterPro" id="IPR052585">
    <property type="entry name" value="Lipid_raft_assoc_Zn_ADH"/>
</dbReference>
<reference evidence="2" key="1">
    <citation type="submission" date="2023-06" db="EMBL/GenBank/DDBJ databases">
        <authorList>
            <person name="Noh H."/>
        </authorList>
    </citation>
    <scope>NUCLEOTIDE SEQUENCE</scope>
    <source>
        <strain evidence="2">DUCC20226</strain>
    </source>
</reference>
<dbReference type="SUPFAM" id="SSF50129">
    <property type="entry name" value="GroES-like"/>
    <property type="match status" value="1"/>
</dbReference>
<name>A0AAD9W630_PHOAM</name>
<keyword evidence="3" id="KW-1185">Reference proteome</keyword>
<dbReference type="InterPro" id="IPR011032">
    <property type="entry name" value="GroES-like_sf"/>
</dbReference>
<dbReference type="Gene3D" id="3.90.180.10">
    <property type="entry name" value="Medium-chain alcohol dehydrogenases, catalytic domain"/>
    <property type="match status" value="1"/>
</dbReference>
<dbReference type="Pfam" id="PF08240">
    <property type="entry name" value="ADH_N"/>
    <property type="match status" value="1"/>
</dbReference>
<dbReference type="Gene3D" id="3.40.50.720">
    <property type="entry name" value="NAD(P)-binding Rossmann-like Domain"/>
    <property type="match status" value="1"/>
</dbReference>
<dbReference type="CDD" id="cd05289">
    <property type="entry name" value="MDR_like_2"/>
    <property type="match status" value="1"/>
</dbReference>
<dbReference type="Pfam" id="PF13602">
    <property type="entry name" value="ADH_zinc_N_2"/>
    <property type="match status" value="1"/>
</dbReference>
<dbReference type="AlphaFoldDB" id="A0AAD9W630"/>
<dbReference type="InterPro" id="IPR020843">
    <property type="entry name" value="ER"/>
</dbReference>
<proteinExistence type="predicted"/>
<gene>
    <name evidence="2" type="ORF">N8I77_006806</name>
</gene>
<dbReference type="Proteomes" id="UP001265746">
    <property type="component" value="Unassembled WGS sequence"/>
</dbReference>
<dbReference type="InterPro" id="IPR036291">
    <property type="entry name" value="NAD(P)-bd_dom_sf"/>
</dbReference>
<dbReference type="GO" id="GO:0016491">
    <property type="term" value="F:oxidoreductase activity"/>
    <property type="evidence" value="ECO:0007669"/>
    <property type="project" value="InterPro"/>
</dbReference>